<dbReference type="SUPFAM" id="SSF53448">
    <property type="entry name" value="Nucleotide-diphospho-sugar transferases"/>
    <property type="match status" value="1"/>
</dbReference>
<dbReference type="InterPro" id="IPR029044">
    <property type="entry name" value="Nucleotide-diphossugar_trans"/>
</dbReference>
<evidence type="ECO:0000313" key="2">
    <source>
        <dbReference type="Proteomes" id="UP000293331"/>
    </source>
</evidence>
<accession>A0A4Q5LK24</accession>
<evidence type="ECO:0000313" key="1">
    <source>
        <dbReference type="EMBL" id="RYU87365.1"/>
    </source>
</evidence>
<dbReference type="GO" id="GO:0016740">
    <property type="term" value="F:transferase activity"/>
    <property type="evidence" value="ECO:0007669"/>
    <property type="project" value="UniProtKB-KW"/>
</dbReference>
<dbReference type="EMBL" id="SEWG01000007">
    <property type="protein sequence ID" value="RYU87365.1"/>
    <property type="molecule type" value="Genomic_DNA"/>
</dbReference>
<protein>
    <submittedName>
        <fullName evidence="1">Glycosyltransferase family 2 protein</fullName>
    </submittedName>
</protein>
<proteinExistence type="predicted"/>
<comment type="caution">
    <text evidence="1">The sequence shown here is derived from an EMBL/GenBank/DDBJ whole genome shotgun (WGS) entry which is preliminary data.</text>
</comment>
<name>A0A4Q5LK24_9SPHI</name>
<organism evidence="1 2">
    <name type="scientific">Mucilaginibacter terrigena</name>
    <dbReference type="NCBI Taxonomy" id="2492395"/>
    <lineage>
        <taxon>Bacteria</taxon>
        <taxon>Pseudomonadati</taxon>
        <taxon>Bacteroidota</taxon>
        <taxon>Sphingobacteriia</taxon>
        <taxon>Sphingobacteriales</taxon>
        <taxon>Sphingobacteriaceae</taxon>
        <taxon>Mucilaginibacter</taxon>
    </lineage>
</organism>
<sequence>MKVSGFTFIRNAFKNDYPIVEAITSILPICDEFIVALGDSEDETEKLINDIGSPKIRMIRTVWDTDIRDGGKVFADETDKAFNAISDDSDWAFYIQGDEVVHEKYLPVIKKEMEDNLADNKVEGLLFKYLHFYGSYDFYGHSRRWYRREIRILRNNKNIRSYRDAQGFRWADNHKIGVKLIDAYIYHYGWVKPPAGLKNKVRNFNRFYHDDAWLEQNLPETFEFDYKNADRLLPFTGEHPAVMKKRIAATNWKIEVDAEELRKKMNFRRKLLQKIEDLTGWRVSEYRNYKIVK</sequence>
<reference evidence="1 2" key="1">
    <citation type="submission" date="2019-02" db="EMBL/GenBank/DDBJ databases">
        <title>Bacterial novel species Mucilaginibacter sp. 17JY9-4 isolated from soil.</title>
        <authorList>
            <person name="Jung H.-Y."/>
        </authorList>
    </citation>
    <scope>NUCLEOTIDE SEQUENCE [LARGE SCALE GENOMIC DNA]</scope>
    <source>
        <strain evidence="1 2">17JY9-4</strain>
    </source>
</reference>
<dbReference type="RefSeq" id="WP_129877833.1">
    <property type="nucleotide sequence ID" value="NZ_SEWG01000007.1"/>
</dbReference>
<dbReference type="OrthoDB" id="9815923at2"/>
<gene>
    <name evidence="1" type="ORF">EWM62_16790</name>
</gene>
<keyword evidence="1" id="KW-0808">Transferase</keyword>
<dbReference type="AlphaFoldDB" id="A0A4Q5LK24"/>
<dbReference type="Proteomes" id="UP000293331">
    <property type="component" value="Unassembled WGS sequence"/>
</dbReference>
<keyword evidence="2" id="KW-1185">Reference proteome</keyword>